<feature type="active site" description="Proton donor" evidence="1">
    <location>
        <position position="53"/>
    </location>
</feature>
<keyword evidence="6" id="KW-1185">Reference proteome</keyword>
<dbReference type="InterPro" id="IPR036812">
    <property type="entry name" value="NAD(P)_OxRdtase_dom_sf"/>
</dbReference>
<dbReference type="InterPro" id="IPR020471">
    <property type="entry name" value="AKR"/>
</dbReference>
<feature type="binding site" evidence="2">
    <location>
        <position position="111"/>
    </location>
    <ligand>
        <name>substrate</name>
    </ligand>
</feature>
<dbReference type="EC" id="1.1.1.21" evidence="5"/>
<dbReference type="PIRSF" id="PIRSF000097">
    <property type="entry name" value="AKR"/>
    <property type="match status" value="1"/>
</dbReference>
<evidence type="ECO:0000313" key="5">
    <source>
        <dbReference type="EMBL" id="MBB4062908.1"/>
    </source>
</evidence>
<dbReference type="Gene3D" id="3.20.20.100">
    <property type="entry name" value="NADP-dependent oxidoreductase domain"/>
    <property type="match status" value="1"/>
</dbReference>
<dbReference type="RefSeq" id="WP_183364110.1">
    <property type="nucleotide sequence ID" value="NZ_JACIEZ010000001.1"/>
</dbReference>
<keyword evidence="5" id="KW-0560">Oxidoreductase</keyword>
<sequence length="277" mass="29633">MKRVVLPTGEEVPALGLGTWKMGVGEPDEAGQIEALRTGLDLGLTLIDTAEMYGNGRSEALVGKAIAGRRDEVFLVSKVLPENASRNGTIEACERSLGHLSTDRIDLYLLHWRGSHPLAETVAAFERLKRDGKIRHWGVSNLDPSDMAELAGVADGGHCAANQVMYNLADRGIEWDLLPECVERKIAVMAYCPLGEGQLIGHPALAAIGARHGVPGATVALAWLLSKPGVIAIPKSRSAARVRENARALDLALTPEDLAELDRHFPPPTGPVPLAMT</sequence>
<gene>
    <name evidence="5" type="ORF">GGR23_000069</name>
</gene>
<name>A0A7W6J189_9HYPH</name>
<evidence type="ECO:0000256" key="3">
    <source>
        <dbReference type="PIRSR" id="PIRSR000097-3"/>
    </source>
</evidence>
<accession>A0A7W6J189</accession>
<dbReference type="Proteomes" id="UP000528286">
    <property type="component" value="Unassembled WGS sequence"/>
</dbReference>
<protein>
    <submittedName>
        <fullName evidence="5">Aldehyde reductase</fullName>
        <ecNumber evidence="5">1.1.1.21</ecNumber>
    </submittedName>
</protein>
<dbReference type="PANTHER" id="PTHR43638">
    <property type="entry name" value="OXIDOREDUCTASE, ALDO/KETO REDUCTASE FAMILY PROTEIN"/>
    <property type="match status" value="1"/>
</dbReference>
<comment type="caution">
    <text evidence="5">The sequence shown here is derived from an EMBL/GenBank/DDBJ whole genome shotgun (WGS) entry which is preliminary data.</text>
</comment>
<dbReference type="GO" id="GO:0016491">
    <property type="term" value="F:oxidoreductase activity"/>
    <property type="evidence" value="ECO:0007669"/>
    <property type="project" value="UniProtKB-KW"/>
</dbReference>
<dbReference type="AlphaFoldDB" id="A0A7W6J189"/>
<dbReference type="InterPro" id="IPR023210">
    <property type="entry name" value="NADP_OxRdtase_dom"/>
</dbReference>
<evidence type="ECO:0000256" key="2">
    <source>
        <dbReference type="PIRSR" id="PIRSR000097-2"/>
    </source>
</evidence>
<dbReference type="CDD" id="cd19138">
    <property type="entry name" value="AKR_YeaE"/>
    <property type="match status" value="1"/>
</dbReference>
<proteinExistence type="predicted"/>
<feature type="site" description="Lowers pKa of active site Tyr" evidence="3">
    <location>
        <position position="78"/>
    </location>
</feature>
<evidence type="ECO:0000259" key="4">
    <source>
        <dbReference type="Pfam" id="PF00248"/>
    </source>
</evidence>
<evidence type="ECO:0000313" key="6">
    <source>
        <dbReference type="Proteomes" id="UP000528286"/>
    </source>
</evidence>
<feature type="domain" description="NADP-dependent oxidoreductase" evidence="4">
    <location>
        <begin position="15"/>
        <end position="264"/>
    </location>
</feature>
<reference evidence="5 6" key="1">
    <citation type="submission" date="2020-08" db="EMBL/GenBank/DDBJ databases">
        <title>Genomic Encyclopedia of Type Strains, Phase IV (KMG-IV): sequencing the most valuable type-strain genomes for metagenomic binning, comparative biology and taxonomic classification.</title>
        <authorList>
            <person name="Goeker M."/>
        </authorList>
    </citation>
    <scope>NUCLEOTIDE SEQUENCE [LARGE SCALE GENOMIC DNA]</scope>
    <source>
        <strain evidence="5 6">DSM 29853</strain>
    </source>
</reference>
<dbReference type="PRINTS" id="PR00069">
    <property type="entry name" value="ALDKETRDTASE"/>
</dbReference>
<evidence type="ECO:0000256" key="1">
    <source>
        <dbReference type="PIRSR" id="PIRSR000097-1"/>
    </source>
</evidence>
<organism evidence="5 6">
    <name type="scientific">Gellertiella hungarica</name>
    <dbReference type="NCBI Taxonomy" id="1572859"/>
    <lineage>
        <taxon>Bacteria</taxon>
        <taxon>Pseudomonadati</taxon>
        <taxon>Pseudomonadota</taxon>
        <taxon>Alphaproteobacteria</taxon>
        <taxon>Hyphomicrobiales</taxon>
        <taxon>Rhizobiaceae</taxon>
        <taxon>Gellertiella</taxon>
    </lineage>
</organism>
<dbReference type="SUPFAM" id="SSF51430">
    <property type="entry name" value="NAD(P)-linked oxidoreductase"/>
    <property type="match status" value="1"/>
</dbReference>
<dbReference type="EMBL" id="JACIEZ010000001">
    <property type="protein sequence ID" value="MBB4062908.1"/>
    <property type="molecule type" value="Genomic_DNA"/>
</dbReference>
<dbReference type="PANTHER" id="PTHR43638:SF3">
    <property type="entry name" value="ALDEHYDE REDUCTASE"/>
    <property type="match status" value="1"/>
</dbReference>
<dbReference type="Pfam" id="PF00248">
    <property type="entry name" value="Aldo_ket_red"/>
    <property type="match status" value="1"/>
</dbReference>